<gene>
    <name evidence="2" type="ORF">LCGC14_2644260</name>
</gene>
<dbReference type="AlphaFoldDB" id="A0A0F8ZWP7"/>
<dbReference type="PANTHER" id="PTHR42966">
    <property type="entry name" value="N-ACETYLNEURAMINATE SYNTHASE"/>
    <property type="match status" value="1"/>
</dbReference>
<dbReference type="GO" id="GO:0016051">
    <property type="term" value="P:carbohydrate biosynthetic process"/>
    <property type="evidence" value="ECO:0007669"/>
    <property type="project" value="InterPro"/>
</dbReference>
<dbReference type="Pfam" id="PF08666">
    <property type="entry name" value="SAF"/>
    <property type="match status" value="1"/>
</dbReference>
<dbReference type="SUPFAM" id="SSF51569">
    <property type="entry name" value="Aldolase"/>
    <property type="match status" value="1"/>
</dbReference>
<dbReference type="InterPro" id="IPR036732">
    <property type="entry name" value="AFP_Neu5c_C_sf"/>
</dbReference>
<dbReference type="InterPro" id="IPR051690">
    <property type="entry name" value="PseI-like"/>
</dbReference>
<dbReference type="CDD" id="cd11615">
    <property type="entry name" value="SAF_NeuB_like"/>
    <property type="match status" value="1"/>
</dbReference>
<dbReference type="Pfam" id="PF03102">
    <property type="entry name" value="NeuB"/>
    <property type="match status" value="1"/>
</dbReference>
<accession>A0A0F8ZWP7</accession>
<dbReference type="EMBL" id="LAZR01045684">
    <property type="protein sequence ID" value="KKK98287.1"/>
    <property type="molecule type" value="Genomic_DNA"/>
</dbReference>
<dbReference type="Gene3D" id="3.90.1210.10">
    <property type="entry name" value="Antifreeze-like/N-acetylneuraminic acid synthase C-terminal domain"/>
    <property type="match status" value="1"/>
</dbReference>
<feature type="domain" description="AFP-like" evidence="1">
    <location>
        <begin position="287"/>
        <end position="342"/>
    </location>
</feature>
<dbReference type="SMART" id="SM00858">
    <property type="entry name" value="SAF"/>
    <property type="match status" value="1"/>
</dbReference>
<protein>
    <recommendedName>
        <fullName evidence="1">AFP-like domain-containing protein</fullName>
    </recommendedName>
</protein>
<name>A0A0F8ZWP7_9ZZZZ</name>
<dbReference type="Gene3D" id="3.20.20.70">
    <property type="entry name" value="Aldolase class I"/>
    <property type="match status" value="1"/>
</dbReference>
<evidence type="ECO:0000313" key="2">
    <source>
        <dbReference type="EMBL" id="KKK98287.1"/>
    </source>
</evidence>
<dbReference type="InterPro" id="IPR013974">
    <property type="entry name" value="SAF"/>
</dbReference>
<dbReference type="SUPFAM" id="SSF51269">
    <property type="entry name" value="AFP III-like domain"/>
    <property type="match status" value="1"/>
</dbReference>
<dbReference type="InterPro" id="IPR013785">
    <property type="entry name" value="Aldolase_TIM"/>
</dbReference>
<organism evidence="2">
    <name type="scientific">marine sediment metagenome</name>
    <dbReference type="NCBI Taxonomy" id="412755"/>
    <lineage>
        <taxon>unclassified sequences</taxon>
        <taxon>metagenomes</taxon>
        <taxon>ecological metagenomes</taxon>
    </lineage>
</organism>
<dbReference type="PROSITE" id="PS50844">
    <property type="entry name" value="AFP_LIKE"/>
    <property type="match status" value="1"/>
</dbReference>
<reference evidence="2" key="1">
    <citation type="journal article" date="2015" name="Nature">
        <title>Complex archaea that bridge the gap between prokaryotes and eukaryotes.</title>
        <authorList>
            <person name="Spang A."/>
            <person name="Saw J.H."/>
            <person name="Jorgensen S.L."/>
            <person name="Zaremba-Niedzwiedzka K."/>
            <person name="Martijn J."/>
            <person name="Lind A.E."/>
            <person name="van Eijk R."/>
            <person name="Schleper C."/>
            <person name="Guy L."/>
            <person name="Ettema T.J."/>
        </authorList>
    </citation>
    <scope>NUCLEOTIDE SEQUENCE</scope>
</reference>
<dbReference type="InterPro" id="IPR013132">
    <property type="entry name" value="PseI/NeuA/B-like_N"/>
</dbReference>
<comment type="caution">
    <text evidence="2">The sequence shown here is derived from an EMBL/GenBank/DDBJ whole genome shotgun (WGS) entry which is preliminary data.</text>
</comment>
<dbReference type="InterPro" id="IPR006190">
    <property type="entry name" value="SAF_AFP_Neu5Ac"/>
</dbReference>
<dbReference type="InterPro" id="IPR057736">
    <property type="entry name" value="SAF_PseI/NeuA/NeuB"/>
</dbReference>
<sequence>MKIKIKKDRYIGEDSPCYIVMDAASNHNVDLDTAIELVKEAAKNGADAIKFQTYTAKSLYSTKCPLFSYVPIRPYDLIKMVQHPREWLPILNELAIENAFDFTSSPFDYEAVDLLEQINVPFHKIASCEIVDLDLIDYVAKKQKPVIISTGMATIGEIQDAVDVMLKNNNENIIILHCNTIYPTPVEAVNLKAMKTLMAVFDYPIGYSDHTLGIHISLAAVALGAKVIERHFTLDKNQEGPDHAVALDPSDLKALVTSIRDIEKSMGDGIKRPHELELENYEKGRRSIIAAQDIPKGTQITRNMLIIKRPSYGIKPKFLGLVIGRTAKIDIEYDQWITWDMI</sequence>
<dbReference type="PANTHER" id="PTHR42966:SF1">
    <property type="entry name" value="SIALIC ACID SYNTHASE"/>
    <property type="match status" value="1"/>
</dbReference>
<dbReference type="GO" id="GO:0047444">
    <property type="term" value="F:N-acylneuraminate-9-phosphate synthase activity"/>
    <property type="evidence" value="ECO:0007669"/>
    <property type="project" value="TreeGrafter"/>
</dbReference>
<proteinExistence type="predicted"/>
<evidence type="ECO:0000259" key="1">
    <source>
        <dbReference type="PROSITE" id="PS50844"/>
    </source>
</evidence>